<dbReference type="Proteomes" id="UP000038040">
    <property type="component" value="Unplaced"/>
</dbReference>
<evidence type="ECO:0000313" key="3">
    <source>
        <dbReference type="EMBL" id="VDN52113.1"/>
    </source>
</evidence>
<accession>A0A158Q5Q3</accession>
<sequence length="430" mass="48229">MRCFLLLILCICKAKTQIAPISSLLSGTLNGLNAAAGGGNGLGQLLGNIGNLYQLAQTALQLTGTGVGILNQASEGRWFEALLERTASNPFLNPFQYPPQIAGPNLNVPHGGSLLRNRPDIDSLGIEANLLGTEFPPPKPEDYDEESSSTIVENLIEFTTEQSRTKKKGVTLFPEEKIEKKNKKNGEKEFIKRNKNLSSAEDYDEIIKEIDEKESFNIDGNNEIIGKDEFIPTKSKFNEEEKAKLEILDRHLAKLSKLIEILEEKNLTNEKLNRIALSIKNEDGTYRNSRVPEKTFAAKPTVLRLNAIRLPISGIRNLDSQSNTVKIIPVDPAENMIIARHTKPNRPEGNHAIRTLHSGRQSTTVNFFRRKYPRRTVPTRNIPFRNTTPFYHNINQRPQRRSLSRTNIANVSQEKITVSFKDKNLANSAI</sequence>
<gene>
    <name evidence="3" type="ORF">DME_LOCUS2086</name>
</gene>
<feature type="chain" id="PRO_5033250217" evidence="2">
    <location>
        <begin position="19"/>
        <end position="430"/>
    </location>
</feature>
<reference evidence="3 5" key="2">
    <citation type="submission" date="2018-11" db="EMBL/GenBank/DDBJ databases">
        <authorList>
            <consortium name="Pathogen Informatics"/>
        </authorList>
    </citation>
    <scope>NUCLEOTIDE SEQUENCE [LARGE SCALE GENOMIC DNA]</scope>
</reference>
<keyword evidence="5" id="KW-1185">Reference proteome</keyword>
<evidence type="ECO:0000313" key="4">
    <source>
        <dbReference type="Proteomes" id="UP000038040"/>
    </source>
</evidence>
<keyword evidence="1" id="KW-0175">Coiled coil</keyword>
<name>A0A158Q5Q3_DRAME</name>
<keyword evidence="2" id="KW-0732">Signal</keyword>
<proteinExistence type="predicted"/>
<dbReference type="STRING" id="318479.A0A158Q5Q3"/>
<feature type="coiled-coil region" evidence="1">
    <location>
        <begin position="238"/>
        <end position="265"/>
    </location>
</feature>
<reference evidence="6" key="1">
    <citation type="submission" date="2016-04" db="UniProtKB">
        <authorList>
            <consortium name="WormBaseParasite"/>
        </authorList>
    </citation>
    <scope>IDENTIFICATION</scope>
</reference>
<organism evidence="4 6">
    <name type="scientific">Dracunculus medinensis</name>
    <name type="common">Guinea worm</name>
    <dbReference type="NCBI Taxonomy" id="318479"/>
    <lineage>
        <taxon>Eukaryota</taxon>
        <taxon>Metazoa</taxon>
        <taxon>Ecdysozoa</taxon>
        <taxon>Nematoda</taxon>
        <taxon>Chromadorea</taxon>
        <taxon>Rhabditida</taxon>
        <taxon>Spirurina</taxon>
        <taxon>Dracunculoidea</taxon>
        <taxon>Dracunculidae</taxon>
        <taxon>Dracunculus</taxon>
    </lineage>
</organism>
<protein>
    <submittedName>
        <fullName evidence="3 6">Uncharacterized protein</fullName>
    </submittedName>
</protein>
<evidence type="ECO:0000256" key="2">
    <source>
        <dbReference type="SAM" id="SignalP"/>
    </source>
</evidence>
<dbReference type="AlphaFoldDB" id="A0A158Q5Q3"/>
<feature type="signal peptide" evidence="2">
    <location>
        <begin position="1"/>
        <end position="18"/>
    </location>
</feature>
<dbReference type="WBParaSite" id="DME_0000796101-mRNA-1">
    <property type="protein sequence ID" value="DME_0000796101-mRNA-1"/>
    <property type="gene ID" value="DME_0000796101"/>
</dbReference>
<dbReference type="Proteomes" id="UP000274756">
    <property type="component" value="Unassembled WGS sequence"/>
</dbReference>
<evidence type="ECO:0000313" key="6">
    <source>
        <dbReference type="WBParaSite" id="DME_0000796101-mRNA-1"/>
    </source>
</evidence>
<evidence type="ECO:0000256" key="1">
    <source>
        <dbReference type="SAM" id="Coils"/>
    </source>
</evidence>
<dbReference type="EMBL" id="UYYG01000045">
    <property type="protein sequence ID" value="VDN52113.1"/>
    <property type="molecule type" value="Genomic_DNA"/>
</dbReference>
<dbReference type="OrthoDB" id="5863505at2759"/>
<evidence type="ECO:0000313" key="5">
    <source>
        <dbReference type="Proteomes" id="UP000274756"/>
    </source>
</evidence>